<evidence type="ECO:0008006" key="4">
    <source>
        <dbReference type="Google" id="ProtNLM"/>
    </source>
</evidence>
<organism evidence="3">
    <name type="scientific">Aplanochytrium stocchinoi</name>
    <dbReference type="NCBI Taxonomy" id="215587"/>
    <lineage>
        <taxon>Eukaryota</taxon>
        <taxon>Sar</taxon>
        <taxon>Stramenopiles</taxon>
        <taxon>Bigyra</taxon>
        <taxon>Labyrinthulomycetes</taxon>
        <taxon>Thraustochytrida</taxon>
        <taxon>Thraustochytriidae</taxon>
        <taxon>Aplanochytrium</taxon>
    </lineage>
</organism>
<feature type="transmembrane region" description="Helical" evidence="2">
    <location>
        <begin position="29"/>
        <end position="52"/>
    </location>
</feature>
<protein>
    <recommendedName>
        <fullName evidence="4">Tetraspanin</fullName>
    </recommendedName>
</protein>
<proteinExistence type="predicted"/>
<accession>A0A7S3PMB4</accession>
<feature type="transmembrane region" description="Helical" evidence="2">
    <location>
        <begin position="258"/>
        <end position="280"/>
    </location>
</feature>
<name>A0A7S3PMB4_9STRA</name>
<dbReference type="AlphaFoldDB" id="A0A7S3PMB4"/>
<evidence type="ECO:0000256" key="2">
    <source>
        <dbReference type="SAM" id="Phobius"/>
    </source>
</evidence>
<dbReference type="EMBL" id="HBIN01018604">
    <property type="protein sequence ID" value="CAE0444135.1"/>
    <property type="molecule type" value="Transcribed_RNA"/>
</dbReference>
<feature type="region of interest" description="Disordered" evidence="1">
    <location>
        <begin position="288"/>
        <end position="357"/>
    </location>
</feature>
<feature type="transmembrane region" description="Helical" evidence="2">
    <location>
        <begin position="93"/>
        <end position="118"/>
    </location>
</feature>
<feature type="compositionally biased region" description="Basic and acidic residues" evidence="1">
    <location>
        <begin position="288"/>
        <end position="314"/>
    </location>
</feature>
<feature type="transmembrane region" description="Helical" evidence="2">
    <location>
        <begin position="64"/>
        <end position="81"/>
    </location>
</feature>
<evidence type="ECO:0000256" key="1">
    <source>
        <dbReference type="SAM" id="MobiDB-lite"/>
    </source>
</evidence>
<keyword evidence="2" id="KW-1133">Transmembrane helix</keyword>
<feature type="compositionally biased region" description="Acidic residues" evidence="1">
    <location>
        <begin position="321"/>
        <end position="335"/>
    </location>
</feature>
<keyword evidence="2" id="KW-0812">Transmembrane</keyword>
<gene>
    <name evidence="3" type="ORF">ASTO00021_LOCUS14188</name>
</gene>
<sequence length="357" mass="39061">MGGGKSKEEKSSPEPETLSQKSFQCYIKCLNWCILLGSISLFVVSIIVAARFPISGGSGNFVKFGPMIISFFTAIYSIMALRGNVTKQSTRICYFVTVVIASFIITIAGIIAIMFVYYSEKSATQTSTELPKGSGSTMMIQSNDYSMATWNECCAKDSSYNLTAVVACIPNSITCPQSQGAWVYGCACIQDPETYQLIFDEITGSMCKNLRKRKVDFEGQRTVYIVGPPEDNGCGMGHPKQFQLVMYKSIEQGLKPLGITYCIVGSVLFFGALVAFCCAMGNKSDAADEKEEKEKMVEMKGNETKKDKSIKADQQRMAYDSLEEDTGYYEDDGDEGANPFVEGGQPLQEGDGQLAMA</sequence>
<reference evidence="3" key="1">
    <citation type="submission" date="2021-01" db="EMBL/GenBank/DDBJ databases">
        <authorList>
            <person name="Corre E."/>
            <person name="Pelletier E."/>
            <person name="Niang G."/>
            <person name="Scheremetjew M."/>
            <person name="Finn R."/>
            <person name="Kale V."/>
            <person name="Holt S."/>
            <person name="Cochrane G."/>
            <person name="Meng A."/>
            <person name="Brown T."/>
            <person name="Cohen L."/>
        </authorList>
    </citation>
    <scope>NUCLEOTIDE SEQUENCE</scope>
    <source>
        <strain evidence="3">GSBS06</strain>
    </source>
</reference>
<evidence type="ECO:0000313" key="3">
    <source>
        <dbReference type="EMBL" id="CAE0444135.1"/>
    </source>
</evidence>
<keyword evidence="2" id="KW-0472">Membrane</keyword>